<reference evidence="2 3" key="1">
    <citation type="submission" date="2019-05" db="EMBL/GenBank/DDBJ databases">
        <title>Another draft genome of Portunus trituberculatus and its Hox gene families provides insights of decapod evolution.</title>
        <authorList>
            <person name="Jeong J.-H."/>
            <person name="Song I."/>
            <person name="Kim S."/>
            <person name="Choi T."/>
            <person name="Kim D."/>
            <person name="Ryu S."/>
            <person name="Kim W."/>
        </authorList>
    </citation>
    <scope>NUCLEOTIDE SEQUENCE [LARGE SCALE GENOMIC DNA]</scope>
    <source>
        <tissue evidence="2">Muscle</tissue>
    </source>
</reference>
<keyword evidence="1" id="KW-0732">Signal</keyword>
<proteinExistence type="predicted"/>
<evidence type="ECO:0000313" key="3">
    <source>
        <dbReference type="Proteomes" id="UP000324222"/>
    </source>
</evidence>
<protein>
    <submittedName>
        <fullName evidence="2">Uncharacterized protein</fullName>
    </submittedName>
</protein>
<dbReference type="EMBL" id="VSRR010031734">
    <property type="protein sequence ID" value="MPC70800.1"/>
    <property type="molecule type" value="Genomic_DNA"/>
</dbReference>
<evidence type="ECO:0000256" key="1">
    <source>
        <dbReference type="SAM" id="SignalP"/>
    </source>
</evidence>
<dbReference type="AlphaFoldDB" id="A0A5B7HEN5"/>
<keyword evidence="3" id="KW-1185">Reference proteome</keyword>
<organism evidence="2 3">
    <name type="scientific">Portunus trituberculatus</name>
    <name type="common">Swimming crab</name>
    <name type="synonym">Neptunus trituberculatus</name>
    <dbReference type="NCBI Taxonomy" id="210409"/>
    <lineage>
        <taxon>Eukaryota</taxon>
        <taxon>Metazoa</taxon>
        <taxon>Ecdysozoa</taxon>
        <taxon>Arthropoda</taxon>
        <taxon>Crustacea</taxon>
        <taxon>Multicrustacea</taxon>
        <taxon>Malacostraca</taxon>
        <taxon>Eumalacostraca</taxon>
        <taxon>Eucarida</taxon>
        <taxon>Decapoda</taxon>
        <taxon>Pleocyemata</taxon>
        <taxon>Brachyura</taxon>
        <taxon>Eubrachyura</taxon>
        <taxon>Portunoidea</taxon>
        <taxon>Portunidae</taxon>
        <taxon>Portuninae</taxon>
        <taxon>Portunus</taxon>
    </lineage>
</organism>
<sequence>MVMVVVVVVVLVVVVVVSMTSGHIGQQCTRDSRRSSDTCASRCCSVLSSHEAYYCSTIKNHDPYDRRRCVISLTHSLTHARTHALTHALVTYYILHSLTRSLTHSLTHSFIHSFNSFCSERTCFHIHSGDYLGILYSLRNFCKRLK</sequence>
<dbReference type="Proteomes" id="UP000324222">
    <property type="component" value="Unassembled WGS sequence"/>
</dbReference>
<name>A0A5B7HEN5_PORTR</name>
<accession>A0A5B7HEN5</accession>
<comment type="caution">
    <text evidence="2">The sequence shown here is derived from an EMBL/GenBank/DDBJ whole genome shotgun (WGS) entry which is preliminary data.</text>
</comment>
<gene>
    <name evidence="2" type="ORF">E2C01_065059</name>
</gene>
<feature type="chain" id="PRO_5022702464" evidence="1">
    <location>
        <begin position="23"/>
        <end position="146"/>
    </location>
</feature>
<evidence type="ECO:0000313" key="2">
    <source>
        <dbReference type="EMBL" id="MPC70800.1"/>
    </source>
</evidence>
<feature type="signal peptide" evidence="1">
    <location>
        <begin position="1"/>
        <end position="22"/>
    </location>
</feature>